<dbReference type="Gene3D" id="3.90.780.10">
    <property type="entry name" value="5'-Nucleotidase, C-terminal domain"/>
    <property type="match status" value="1"/>
</dbReference>
<accession>A0A6M8BCD5</accession>
<dbReference type="InterPro" id="IPR008334">
    <property type="entry name" value="5'-Nucleotdase_C"/>
</dbReference>
<dbReference type="PANTHER" id="PTHR11575:SF24">
    <property type="entry name" value="5'-NUCLEOTIDASE"/>
    <property type="match status" value="1"/>
</dbReference>
<dbReference type="Proteomes" id="UP000505210">
    <property type="component" value="Chromosome"/>
</dbReference>
<feature type="domain" description="5'-Nucleotidase C-terminal" evidence="1">
    <location>
        <begin position="382"/>
        <end position="584"/>
    </location>
</feature>
<dbReference type="SUPFAM" id="SSF56300">
    <property type="entry name" value="Metallo-dependent phosphatases"/>
    <property type="match status" value="1"/>
</dbReference>
<evidence type="ECO:0000259" key="1">
    <source>
        <dbReference type="Pfam" id="PF02872"/>
    </source>
</evidence>
<evidence type="ECO:0000313" key="3">
    <source>
        <dbReference type="Proteomes" id="UP000505210"/>
    </source>
</evidence>
<dbReference type="Pfam" id="PF00353">
    <property type="entry name" value="HemolysinCabind"/>
    <property type="match status" value="2"/>
</dbReference>
<dbReference type="InterPro" id="IPR001343">
    <property type="entry name" value="Hemolysn_Ca-bd"/>
</dbReference>
<dbReference type="PROSITE" id="PS00786">
    <property type="entry name" value="5_NUCLEOTIDASE_2"/>
    <property type="match status" value="1"/>
</dbReference>
<dbReference type="InterPro" id="IPR036907">
    <property type="entry name" value="5'-Nucleotdase_C_sf"/>
</dbReference>
<organism evidence="2 3">
    <name type="scientific">Thermoleptolyngbya sichuanensis A183</name>
    <dbReference type="NCBI Taxonomy" id="2737172"/>
    <lineage>
        <taxon>Bacteria</taxon>
        <taxon>Bacillati</taxon>
        <taxon>Cyanobacteriota</taxon>
        <taxon>Cyanophyceae</taxon>
        <taxon>Oculatellales</taxon>
        <taxon>Oculatellaceae</taxon>
        <taxon>Thermoleptolyngbya</taxon>
        <taxon>Thermoleptolyngbya sichuanensis</taxon>
    </lineage>
</organism>
<dbReference type="SUPFAM" id="SSF55816">
    <property type="entry name" value="5'-nucleotidase (syn. UDP-sugar hydrolase), C-terminal domain"/>
    <property type="match status" value="1"/>
</dbReference>
<sequence length="838" mass="88259">MAFQLQILHASDMESGLPAFTDAVNFSTVINALKDDYTNTIILSSGDNYIPGPFFSSGSDRALRKTTSSPAPGDDYTFREGVGRVDIEILNQMGFQASALGNHEFDLGESTVVSLIRRDREYRGTVFPYLSSNLNFTDPNPGDDGTPSQDFVLEDLVVADGQPAAPNSIAKSTVLTVNGERIGVVGATTPTLGVISSPGPNVEILPQPFGANPSAAELDALAVEIQKSVDGLTAAGINKIVIVAHMQQLFIERELARRLRDVDVIIAGGSHTLLADSTDRLRPGDTAGGIYPLVEDSPTGPVLVVNTDSNWKYVGRLVVEFDNDGKIDLSKLDPNVNGAYATDTASVAALTAVNPGEPDPEVVDLLGKLRTIINTKDSNIFGKTTVFLNGTRNSVRTEETNLGNLTADANLFVARQVDSSVVISLKNGGGIRDNIGAVSPTPGATDPSDIVTLPPPANPEANKQEGDLSQLDIENSLRFNNGLSLITVTAAQLKEVLEHGVSGVGPGRTPGAFPQIGGISFSFDASKTAQRLASDGTVTTAGERIQSAALTDANGNFTQIIVRNGQLVGDPNRTFRLVTLSFLLGTSSLDSSGDGYPFFRFVRENPTLANRVDLLGETSIDLNRNGVIDGPVSLPDGVATFTDAGSEQDAFAEFLAQSGTFTKADTPAERDRRIQNLGVRGDNVFGVQLVGTNGRNRLVGRFANDLLQGLGGADVLNGRQGDDLLEGGRGGDRLNGGPGKDVLVGGLGRDTCIGGAGADTFVLTRGAGFDTIVDYKDGVDKIGLSGNLRFGNLRFTDTTRGVQIRAGNDLLAELLGVRASALNRTDFVTTFATAETFA</sequence>
<dbReference type="Gene3D" id="3.60.21.10">
    <property type="match status" value="1"/>
</dbReference>
<dbReference type="PRINTS" id="PR00313">
    <property type="entry name" value="CABNDNGRPT"/>
</dbReference>
<dbReference type="GO" id="GO:0030288">
    <property type="term" value="C:outer membrane-bounded periplasmic space"/>
    <property type="evidence" value="ECO:0007669"/>
    <property type="project" value="TreeGrafter"/>
</dbReference>
<dbReference type="SUPFAM" id="SSF51120">
    <property type="entry name" value="beta-Roll"/>
    <property type="match status" value="1"/>
</dbReference>
<dbReference type="InterPro" id="IPR011049">
    <property type="entry name" value="Serralysin-like_metalloprot_C"/>
</dbReference>
<dbReference type="PROSITE" id="PS00330">
    <property type="entry name" value="HEMOLYSIN_CALCIUM"/>
    <property type="match status" value="2"/>
</dbReference>
<gene>
    <name evidence="2" type="ORF">HPC62_22075</name>
</gene>
<dbReference type="Gene3D" id="2.150.10.10">
    <property type="entry name" value="Serralysin-like metalloprotease, C-terminal"/>
    <property type="match status" value="1"/>
</dbReference>
<dbReference type="InterPro" id="IPR018511">
    <property type="entry name" value="Hemolysin-typ_Ca-bd_CS"/>
</dbReference>
<proteinExistence type="predicted"/>
<dbReference type="GO" id="GO:0009166">
    <property type="term" value="P:nucleotide catabolic process"/>
    <property type="evidence" value="ECO:0007669"/>
    <property type="project" value="InterPro"/>
</dbReference>
<dbReference type="RefSeq" id="WP_172358538.1">
    <property type="nucleotide sequence ID" value="NZ_CP053661.1"/>
</dbReference>
<dbReference type="PANTHER" id="PTHR11575">
    <property type="entry name" value="5'-NUCLEOTIDASE-RELATED"/>
    <property type="match status" value="1"/>
</dbReference>
<dbReference type="Pfam" id="PF02872">
    <property type="entry name" value="5_nucleotid_C"/>
    <property type="match status" value="1"/>
</dbReference>
<dbReference type="InterPro" id="IPR006146">
    <property type="entry name" value="5'-Nucleotdase_CS"/>
</dbReference>
<dbReference type="EMBL" id="CP053661">
    <property type="protein sequence ID" value="QKD84514.1"/>
    <property type="molecule type" value="Genomic_DNA"/>
</dbReference>
<dbReference type="KEGG" id="theu:HPC62_22075"/>
<dbReference type="GO" id="GO:0000166">
    <property type="term" value="F:nucleotide binding"/>
    <property type="evidence" value="ECO:0007669"/>
    <property type="project" value="InterPro"/>
</dbReference>
<dbReference type="GO" id="GO:0008253">
    <property type="term" value="F:5'-nucleotidase activity"/>
    <property type="evidence" value="ECO:0007669"/>
    <property type="project" value="TreeGrafter"/>
</dbReference>
<keyword evidence="3" id="KW-1185">Reference proteome</keyword>
<dbReference type="PRINTS" id="PR01607">
    <property type="entry name" value="APYRASEFAMLY"/>
</dbReference>
<name>A0A6M8BCD5_9CYAN</name>
<dbReference type="InterPro" id="IPR006179">
    <property type="entry name" value="5_nucleotidase/apyrase"/>
</dbReference>
<reference evidence="2 3" key="1">
    <citation type="submission" date="2020-05" db="EMBL/GenBank/DDBJ databases">
        <title>Complete genome sequence of of a novel Thermoleptolyngbya strain isolated from hot springs of Ganzi, Sichuan China.</title>
        <authorList>
            <person name="Tang J."/>
            <person name="Daroch M."/>
            <person name="Li L."/>
            <person name="Waleron K."/>
            <person name="Waleron M."/>
            <person name="Waleron M."/>
        </authorList>
    </citation>
    <scope>NUCLEOTIDE SEQUENCE [LARGE SCALE GENOMIC DNA]</scope>
    <source>
        <strain evidence="2 3">PKUAC-SCTA183</strain>
    </source>
</reference>
<protein>
    <submittedName>
        <fullName evidence="2">Bifunctional metallophosphatase/5'-nucleotidase</fullName>
    </submittedName>
</protein>
<dbReference type="GO" id="GO:0005509">
    <property type="term" value="F:calcium ion binding"/>
    <property type="evidence" value="ECO:0007669"/>
    <property type="project" value="InterPro"/>
</dbReference>
<evidence type="ECO:0000313" key="2">
    <source>
        <dbReference type="EMBL" id="QKD84514.1"/>
    </source>
</evidence>
<dbReference type="AlphaFoldDB" id="A0A6M8BCD5"/>
<dbReference type="InterPro" id="IPR029052">
    <property type="entry name" value="Metallo-depent_PP-like"/>
</dbReference>
<dbReference type="GO" id="GO:0008768">
    <property type="term" value="F:UDP-sugar diphosphatase activity"/>
    <property type="evidence" value="ECO:0007669"/>
    <property type="project" value="TreeGrafter"/>
</dbReference>